<protein>
    <submittedName>
        <fullName evidence="2">Uncharacterized protein</fullName>
    </submittedName>
</protein>
<comment type="caution">
    <text evidence="2">The sequence shown here is derived from an EMBL/GenBank/DDBJ whole genome shotgun (WGS) entry which is preliminary data.</text>
</comment>
<accession>A0A7C8MJF7</accession>
<evidence type="ECO:0000256" key="1">
    <source>
        <dbReference type="SAM" id="MobiDB-lite"/>
    </source>
</evidence>
<dbReference type="GO" id="GO:0006360">
    <property type="term" value="P:transcription by RNA polymerase I"/>
    <property type="evidence" value="ECO:0007669"/>
    <property type="project" value="InterPro"/>
</dbReference>
<name>A0A7C8MJF7_9PLEO</name>
<feature type="compositionally biased region" description="Basic and acidic residues" evidence="1">
    <location>
        <begin position="165"/>
        <end position="187"/>
    </location>
</feature>
<dbReference type="OrthoDB" id="2565191at2759"/>
<dbReference type="Proteomes" id="UP000481861">
    <property type="component" value="Unassembled WGS sequence"/>
</dbReference>
<evidence type="ECO:0000313" key="3">
    <source>
        <dbReference type="Proteomes" id="UP000481861"/>
    </source>
</evidence>
<dbReference type="PANTHER" id="PTHR28054:SF1">
    <property type="entry name" value="RNA POLYMERASE I-SPECIFIC TRANSCRIPTION INITIATION FACTOR RRN10"/>
    <property type="match status" value="1"/>
</dbReference>
<dbReference type="AlphaFoldDB" id="A0A7C8MJF7"/>
<sequence>MAGPKRQHSEASVGAESKQSSRPRKRRPTVYDAVAGRVSQYGFFNRQSAKSKPVAKKPLRPDEILFKARNAPTRYDETDYYFAHKDLSPGQELPSGDLLSATHGYISGLYATTAQNRKQHAWTSMDETALIALGILMEETAREVLGDTGDLAFLEGADDDGVPEATHEASKESRRPWPETKELHTDTNDSSSSNSL</sequence>
<dbReference type="EMBL" id="JAADJZ010000001">
    <property type="protein sequence ID" value="KAF2877815.1"/>
    <property type="molecule type" value="Genomic_DNA"/>
</dbReference>
<keyword evidence="3" id="KW-1185">Reference proteome</keyword>
<evidence type="ECO:0000313" key="2">
    <source>
        <dbReference type="EMBL" id="KAF2877815.1"/>
    </source>
</evidence>
<reference evidence="2 3" key="1">
    <citation type="submission" date="2020-01" db="EMBL/GenBank/DDBJ databases">
        <authorList>
            <consortium name="DOE Joint Genome Institute"/>
            <person name="Haridas S."/>
            <person name="Albert R."/>
            <person name="Binder M."/>
            <person name="Bloem J."/>
            <person name="Labutti K."/>
            <person name="Salamov A."/>
            <person name="Andreopoulos B."/>
            <person name="Baker S.E."/>
            <person name="Barry K."/>
            <person name="Bills G."/>
            <person name="Bluhm B.H."/>
            <person name="Cannon C."/>
            <person name="Castanera R."/>
            <person name="Culley D.E."/>
            <person name="Daum C."/>
            <person name="Ezra D."/>
            <person name="Gonzalez J.B."/>
            <person name="Henrissat B."/>
            <person name="Kuo A."/>
            <person name="Liang C."/>
            <person name="Lipzen A."/>
            <person name="Lutzoni F."/>
            <person name="Magnuson J."/>
            <person name="Mondo S."/>
            <person name="Nolan M."/>
            <person name="Ohm R."/>
            <person name="Pangilinan J."/>
            <person name="Park H.-J.H."/>
            <person name="Ramirez L."/>
            <person name="Alfaro M."/>
            <person name="Sun H."/>
            <person name="Tritt A."/>
            <person name="Yoshinaga Y."/>
            <person name="Zwiers L.-H.L."/>
            <person name="Turgeon B.G."/>
            <person name="Goodwin S.B."/>
            <person name="Spatafora J.W."/>
            <person name="Crous P.W."/>
            <person name="Grigoriev I.V."/>
        </authorList>
    </citation>
    <scope>NUCLEOTIDE SEQUENCE [LARGE SCALE GENOMIC DNA]</scope>
    <source>
        <strain evidence="2 3">CBS 611.86</strain>
    </source>
</reference>
<dbReference type="InterPro" id="IPR022793">
    <property type="entry name" value="Rrn10"/>
</dbReference>
<gene>
    <name evidence="2" type="ORF">BDV95DRAFT_2593</name>
</gene>
<organism evidence="2 3">
    <name type="scientific">Massariosphaeria phaeospora</name>
    <dbReference type="NCBI Taxonomy" id="100035"/>
    <lineage>
        <taxon>Eukaryota</taxon>
        <taxon>Fungi</taxon>
        <taxon>Dikarya</taxon>
        <taxon>Ascomycota</taxon>
        <taxon>Pezizomycotina</taxon>
        <taxon>Dothideomycetes</taxon>
        <taxon>Pleosporomycetidae</taxon>
        <taxon>Pleosporales</taxon>
        <taxon>Pleosporales incertae sedis</taxon>
        <taxon>Massariosphaeria</taxon>
    </lineage>
</organism>
<proteinExistence type="predicted"/>
<dbReference type="PANTHER" id="PTHR28054">
    <property type="entry name" value="RNA POLYMERASE I-SPECIFIC TRANSCRIPTION INITIATION FACTOR RRN10"/>
    <property type="match status" value="1"/>
</dbReference>
<feature type="region of interest" description="Disordered" evidence="1">
    <location>
        <begin position="1"/>
        <end position="29"/>
    </location>
</feature>
<feature type="region of interest" description="Disordered" evidence="1">
    <location>
        <begin position="152"/>
        <end position="196"/>
    </location>
</feature>